<proteinExistence type="predicted"/>
<comment type="caution">
    <text evidence="1">The sequence shown here is derived from an EMBL/GenBank/DDBJ whole genome shotgun (WGS) entry which is preliminary data.</text>
</comment>
<reference evidence="1 2" key="1">
    <citation type="journal article" date="2015" name="MBio">
        <title>Genome-Resolved Metagenomic Analysis Reveals Roles for Candidate Phyla and Other Microbial Community Members in Biogeochemical Transformations in Oil Reservoirs.</title>
        <authorList>
            <person name="Hu P."/>
            <person name="Tom L."/>
            <person name="Singh A."/>
            <person name="Thomas B.C."/>
            <person name="Baker B.J."/>
            <person name="Piceno Y.M."/>
            <person name="Andersen G.L."/>
            <person name="Banfield J.F."/>
        </authorList>
    </citation>
    <scope>NUCLEOTIDE SEQUENCE [LARGE SCALE GENOMIC DNA]</scope>
    <source>
        <strain evidence="1">57_489</strain>
    </source>
</reference>
<evidence type="ECO:0000313" key="1">
    <source>
        <dbReference type="EMBL" id="KUK43427.1"/>
    </source>
</evidence>
<gene>
    <name evidence="1" type="ORF">XD72_2189</name>
</gene>
<dbReference type="PATRIC" id="fig|301375.7.peg.649"/>
<dbReference type="EMBL" id="LGFT01000074">
    <property type="protein sequence ID" value="KUK43427.1"/>
    <property type="molecule type" value="Genomic_DNA"/>
</dbReference>
<organism evidence="1 2">
    <name type="scientific">Methanothrix harundinacea</name>
    <dbReference type="NCBI Taxonomy" id="301375"/>
    <lineage>
        <taxon>Archaea</taxon>
        <taxon>Methanobacteriati</taxon>
        <taxon>Methanobacteriota</taxon>
        <taxon>Stenosarchaea group</taxon>
        <taxon>Methanomicrobia</taxon>
        <taxon>Methanotrichales</taxon>
        <taxon>Methanotrichaceae</taxon>
        <taxon>Methanothrix</taxon>
    </lineage>
</organism>
<protein>
    <submittedName>
        <fullName evidence="1">Uncharacterized protein</fullName>
    </submittedName>
</protein>
<dbReference type="AlphaFoldDB" id="A0A101FS98"/>
<evidence type="ECO:0000313" key="2">
    <source>
        <dbReference type="Proteomes" id="UP000057043"/>
    </source>
</evidence>
<sequence>MSVKKWLNHITKLHIVEALIVLSILISVASAIEHIDELISNPGPDGYRYYDGVATSHATLSNNTSMEEEIQQILSKYVLVNNSTMDCSNISEIIWYILRLRGYNATIVSNCGISTITKDVFMHMFVWVKAEDGVIVVEPIARNESIGHVMSNLDIERDKFFLMGWEHNTPQEYLSRVSFTNEMIGISIDYPIELLPIRMRDDRD</sequence>
<name>A0A101FS98_9EURY</name>
<accession>A0A101FS98</accession>
<dbReference type="Proteomes" id="UP000057043">
    <property type="component" value="Unassembled WGS sequence"/>
</dbReference>